<accession>A0A564ZLU1</accession>
<evidence type="ECO:0008006" key="4">
    <source>
        <dbReference type="Google" id="ProtNLM"/>
    </source>
</evidence>
<keyword evidence="1" id="KW-0732">Signal</keyword>
<dbReference type="AlphaFoldDB" id="A0A564ZLU1"/>
<keyword evidence="3" id="KW-1185">Reference proteome</keyword>
<sequence>MTRAAGVLLLAVMLCVTVPAFAQQAPSPPTPAALTLTRQAFQTLMLGMMRDQVSKLVGSQGPMDLNQEVWGRWVPGAKPGHVEILRVHFYNNQVFWIEYDAFGDSWAREEKGGCSGWVKPLMRRLKDNFDINLIK</sequence>
<protein>
    <recommendedName>
        <fullName evidence="4">Lipoprotein</fullName>
    </recommendedName>
</protein>
<dbReference type="EMBL" id="CABIKM010000026">
    <property type="protein sequence ID" value="VUZ85528.1"/>
    <property type="molecule type" value="Genomic_DNA"/>
</dbReference>
<evidence type="ECO:0000256" key="1">
    <source>
        <dbReference type="SAM" id="SignalP"/>
    </source>
</evidence>
<evidence type="ECO:0000313" key="2">
    <source>
        <dbReference type="EMBL" id="VUZ85528.1"/>
    </source>
</evidence>
<gene>
    <name evidence="2" type="ORF">MELA_01913</name>
</gene>
<dbReference type="Proteomes" id="UP000334340">
    <property type="component" value="Unassembled WGS sequence"/>
</dbReference>
<reference evidence="2 3" key="1">
    <citation type="submission" date="2019-07" db="EMBL/GenBank/DDBJ databases">
        <authorList>
            <person name="Cremers G."/>
        </authorList>
    </citation>
    <scope>NUCLEOTIDE SEQUENCE [LARGE SCALE GENOMIC DNA]</scope>
</reference>
<organism evidence="2 3">
    <name type="scientific">Candidatus Methylomirabilis lanthanidiphila</name>
    <dbReference type="NCBI Taxonomy" id="2211376"/>
    <lineage>
        <taxon>Bacteria</taxon>
        <taxon>Candidatus Methylomirabilota</taxon>
        <taxon>Candidatus Methylomirabilia</taxon>
        <taxon>Candidatus Methylomirabilales</taxon>
        <taxon>Candidatus Methylomirabilaceae</taxon>
        <taxon>Candidatus Methylomirabilis</taxon>
    </lineage>
</organism>
<feature type="signal peptide" evidence="1">
    <location>
        <begin position="1"/>
        <end position="22"/>
    </location>
</feature>
<evidence type="ECO:0000313" key="3">
    <source>
        <dbReference type="Proteomes" id="UP000334340"/>
    </source>
</evidence>
<proteinExistence type="predicted"/>
<name>A0A564ZLU1_9BACT</name>
<feature type="chain" id="PRO_5021739018" description="Lipoprotein" evidence="1">
    <location>
        <begin position="23"/>
        <end position="135"/>
    </location>
</feature>